<evidence type="ECO:0000256" key="3">
    <source>
        <dbReference type="ARBA" id="ARBA00023163"/>
    </source>
</evidence>
<dbReference type="InterPro" id="IPR036388">
    <property type="entry name" value="WH-like_DNA-bd_sf"/>
</dbReference>
<accession>A0ABN2MKH7</accession>
<dbReference type="Pfam" id="PF00392">
    <property type="entry name" value="GntR"/>
    <property type="match status" value="1"/>
</dbReference>
<name>A0ABN2MKH7_9PSEU</name>
<dbReference type="EMBL" id="BAAAQK010000002">
    <property type="protein sequence ID" value="GAA1830496.1"/>
    <property type="molecule type" value="Genomic_DNA"/>
</dbReference>
<dbReference type="InterPro" id="IPR000524">
    <property type="entry name" value="Tscrpt_reg_HTH_GntR"/>
</dbReference>
<evidence type="ECO:0000313" key="6">
    <source>
        <dbReference type="Proteomes" id="UP001500449"/>
    </source>
</evidence>
<evidence type="ECO:0000313" key="5">
    <source>
        <dbReference type="EMBL" id="GAA1830496.1"/>
    </source>
</evidence>
<dbReference type="InterPro" id="IPR008920">
    <property type="entry name" value="TF_FadR/GntR_C"/>
</dbReference>
<dbReference type="PROSITE" id="PS50949">
    <property type="entry name" value="HTH_GNTR"/>
    <property type="match status" value="1"/>
</dbReference>
<evidence type="ECO:0000256" key="1">
    <source>
        <dbReference type="ARBA" id="ARBA00023015"/>
    </source>
</evidence>
<dbReference type="Gene3D" id="1.10.10.10">
    <property type="entry name" value="Winged helix-like DNA-binding domain superfamily/Winged helix DNA-binding domain"/>
    <property type="match status" value="1"/>
</dbReference>
<keyword evidence="2" id="KW-0238">DNA-binding</keyword>
<dbReference type="PRINTS" id="PR00035">
    <property type="entry name" value="HTHGNTR"/>
</dbReference>
<proteinExistence type="predicted"/>
<evidence type="ECO:0000259" key="4">
    <source>
        <dbReference type="PROSITE" id="PS50949"/>
    </source>
</evidence>
<dbReference type="CDD" id="cd07377">
    <property type="entry name" value="WHTH_GntR"/>
    <property type="match status" value="1"/>
</dbReference>
<dbReference type="Proteomes" id="UP001500449">
    <property type="component" value="Unassembled WGS sequence"/>
</dbReference>
<gene>
    <name evidence="5" type="ORF">GCM10009836_05600</name>
</gene>
<reference evidence="5 6" key="1">
    <citation type="journal article" date="2019" name="Int. J. Syst. Evol. Microbiol.">
        <title>The Global Catalogue of Microorganisms (GCM) 10K type strain sequencing project: providing services to taxonomists for standard genome sequencing and annotation.</title>
        <authorList>
            <consortium name="The Broad Institute Genomics Platform"/>
            <consortium name="The Broad Institute Genome Sequencing Center for Infectious Disease"/>
            <person name="Wu L."/>
            <person name="Ma J."/>
        </authorList>
    </citation>
    <scope>NUCLEOTIDE SEQUENCE [LARGE SCALE GENOMIC DNA]</scope>
    <source>
        <strain evidence="5 6">JCM 16009</strain>
    </source>
</reference>
<organism evidence="5 6">
    <name type="scientific">Pseudonocardia ailaonensis</name>
    <dbReference type="NCBI Taxonomy" id="367279"/>
    <lineage>
        <taxon>Bacteria</taxon>
        <taxon>Bacillati</taxon>
        <taxon>Actinomycetota</taxon>
        <taxon>Actinomycetes</taxon>
        <taxon>Pseudonocardiales</taxon>
        <taxon>Pseudonocardiaceae</taxon>
        <taxon>Pseudonocardia</taxon>
    </lineage>
</organism>
<feature type="domain" description="HTH gntR-type" evidence="4">
    <location>
        <begin position="4"/>
        <end position="72"/>
    </location>
</feature>
<dbReference type="InterPro" id="IPR036390">
    <property type="entry name" value="WH_DNA-bd_sf"/>
</dbReference>
<protein>
    <submittedName>
        <fullName evidence="5">FCD domain-containing protein</fullName>
    </submittedName>
</protein>
<dbReference type="RefSeq" id="WP_344411961.1">
    <property type="nucleotide sequence ID" value="NZ_BAAAQK010000002.1"/>
</dbReference>
<dbReference type="Pfam" id="PF07729">
    <property type="entry name" value="FCD"/>
    <property type="match status" value="1"/>
</dbReference>
<dbReference type="Gene3D" id="1.20.120.530">
    <property type="entry name" value="GntR ligand-binding domain-like"/>
    <property type="match status" value="1"/>
</dbReference>
<keyword evidence="6" id="KW-1185">Reference proteome</keyword>
<keyword evidence="1" id="KW-0805">Transcription regulation</keyword>
<comment type="caution">
    <text evidence="5">The sequence shown here is derived from an EMBL/GenBank/DDBJ whole genome shotgun (WGS) entry which is preliminary data.</text>
</comment>
<dbReference type="SUPFAM" id="SSF48008">
    <property type="entry name" value="GntR ligand-binding domain-like"/>
    <property type="match status" value="1"/>
</dbReference>
<keyword evidence="3" id="KW-0804">Transcription</keyword>
<dbReference type="InterPro" id="IPR011711">
    <property type="entry name" value="GntR_C"/>
</dbReference>
<dbReference type="PANTHER" id="PTHR43537:SF5">
    <property type="entry name" value="UXU OPERON TRANSCRIPTIONAL REGULATOR"/>
    <property type="match status" value="1"/>
</dbReference>
<dbReference type="PANTHER" id="PTHR43537">
    <property type="entry name" value="TRANSCRIPTIONAL REGULATOR, GNTR FAMILY"/>
    <property type="match status" value="1"/>
</dbReference>
<dbReference type="SMART" id="SM00345">
    <property type="entry name" value="HTH_GNTR"/>
    <property type="match status" value="1"/>
</dbReference>
<dbReference type="SMART" id="SM00895">
    <property type="entry name" value="FCD"/>
    <property type="match status" value="1"/>
</dbReference>
<evidence type="ECO:0000256" key="2">
    <source>
        <dbReference type="ARBA" id="ARBA00023125"/>
    </source>
</evidence>
<dbReference type="SUPFAM" id="SSF46785">
    <property type="entry name" value="Winged helix' DNA-binding domain"/>
    <property type="match status" value="1"/>
</dbReference>
<sequence>MSAVPVVEQVRELLLSGQQSGELRAGSRLPTERALSESMAIPRSAVRRALGVLEREGVVTRHVGRGTFLADARPAGAATALLTSPAEIMDTRLMIEPEIAAHAARSATQSDLEQIEHCMQRGNACESYLDFEAWDSSFHRAIAASVHNGLLLSMFDTMNAARDLPVWGKSKLRSATPERRTDYEHQHAAIVAAIADRDPNLARTTMREHLQSVRGNLLNPPD</sequence>